<evidence type="ECO:0000313" key="2">
    <source>
        <dbReference type="Proteomes" id="UP000014411"/>
    </source>
</evidence>
<dbReference type="RefSeq" id="WP_016553071.1">
    <property type="nucleotide sequence ID" value="NZ_AEYE02000005.1"/>
</dbReference>
<dbReference type="STRING" id="990285.RGCCGE502_04990"/>
<sequence length="155" mass="16962">MRTISEIEIRSIKSATEASYTLGGGVTAFPELTRVNVSTLSKYASFNDDLKESVIPCDVAIEADRRAKSPAIVSAMARLLGYRLVPDQAEQIDGPITEHDAHRVLSESMDLSKAILNALLDNRIDALERKQIAREGREALRAIEQVLVKLEEGGA</sequence>
<accession>S3I2U9</accession>
<keyword evidence="2" id="KW-1185">Reference proteome</keyword>
<reference evidence="1 2" key="1">
    <citation type="journal article" date="2012" name="J. Bacteriol.">
        <title>Genome sequence of Rhizobium grahamii CCGE502, a broad-host-range symbiont with low nodulation competitiveness in Phaseolus vulgaris.</title>
        <authorList>
            <person name="Althabegoiti M.J."/>
            <person name="Lozano L."/>
            <person name="Torres-Tejerizo G."/>
            <person name="Ormeno-Orrillo E."/>
            <person name="Rogel M.A."/>
            <person name="Gonzalez V."/>
            <person name="Martinez-Romero E."/>
        </authorList>
    </citation>
    <scope>NUCLEOTIDE SEQUENCE [LARGE SCALE GENOMIC DNA]</scope>
    <source>
        <strain evidence="1 2">CCGE 502</strain>
    </source>
</reference>
<dbReference type="eggNOG" id="ENOG5033GZS">
    <property type="taxonomic scope" value="Bacteria"/>
</dbReference>
<dbReference type="AlphaFoldDB" id="S3I2U9"/>
<dbReference type="Proteomes" id="UP000014411">
    <property type="component" value="Unassembled WGS sequence"/>
</dbReference>
<dbReference type="Pfam" id="PF06892">
    <property type="entry name" value="Phage_CP76"/>
    <property type="match status" value="1"/>
</dbReference>
<organism evidence="1 2">
    <name type="scientific">Rhizobium grahamii CCGE 502</name>
    <dbReference type="NCBI Taxonomy" id="990285"/>
    <lineage>
        <taxon>Bacteria</taxon>
        <taxon>Pseudomonadati</taxon>
        <taxon>Pseudomonadota</taxon>
        <taxon>Alphaproteobacteria</taxon>
        <taxon>Hyphomicrobiales</taxon>
        <taxon>Rhizobiaceae</taxon>
        <taxon>Rhizobium/Agrobacterium group</taxon>
        <taxon>Rhizobium</taxon>
    </lineage>
</organism>
<comment type="caution">
    <text evidence="1">The sequence shown here is derived from an EMBL/GenBank/DDBJ whole genome shotgun (WGS) entry which is preliminary data.</text>
</comment>
<gene>
    <name evidence="1" type="ORF">RGCCGE502_04990</name>
</gene>
<dbReference type="EMBL" id="AEYE02000005">
    <property type="protein sequence ID" value="EPE99511.1"/>
    <property type="molecule type" value="Genomic_DNA"/>
</dbReference>
<dbReference type="InterPro" id="IPR009679">
    <property type="entry name" value="Phage_186_CII-like"/>
</dbReference>
<proteinExistence type="predicted"/>
<dbReference type="HOGENOM" id="CLU_136013_0_0_5"/>
<evidence type="ECO:0000313" key="1">
    <source>
        <dbReference type="EMBL" id="EPE99511.1"/>
    </source>
</evidence>
<name>S3I2U9_9HYPH</name>
<protein>
    <submittedName>
        <fullName evidence="1">Uncharacterized protein</fullName>
    </submittedName>
</protein>
<dbReference type="GO" id="GO:0003677">
    <property type="term" value="F:DNA binding"/>
    <property type="evidence" value="ECO:0007669"/>
    <property type="project" value="InterPro"/>
</dbReference>